<dbReference type="InterPro" id="IPR013852">
    <property type="entry name" value="Transl_elong_P/YeiP_CS"/>
</dbReference>
<dbReference type="NCBIfam" id="NF001810">
    <property type="entry name" value="PRK00529.1"/>
    <property type="match status" value="1"/>
</dbReference>
<dbReference type="CDD" id="cd04470">
    <property type="entry name" value="S1_EF-P_repeat_1"/>
    <property type="match status" value="1"/>
</dbReference>
<dbReference type="EMBL" id="VRMN01000005">
    <property type="protein sequence ID" value="KAA8494348.1"/>
    <property type="molecule type" value="Genomic_DNA"/>
</dbReference>
<dbReference type="PANTHER" id="PTHR30053">
    <property type="entry name" value="ELONGATION FACTOR P"/>
    <property type="match status" value="1"/>
</dbReference>
<dbReference type="InterPro" id="IPR011768">
    <property type="entry name" value="Transl_elongation_fac_P"/>
</dbReference>
<evidence type="ECO:0000256" key="6">
    <source>
        <dbReference type="ARBA" id="ARBA00022917"/>
    </source>
</evidence>
<keyword evidence="6" id="KW-0648">Protein biosynthesis</keyword>
<dbReference type="FunFam" id="2.30.30.30:FF:000003">
    <property type="entry name" value="Elongation factor P"/>
    <property type="match status" value="1"/>
</dbReference>
<dbReference type="InterPro" id="IPR008991">
    <property type="entry name" value="Translation_prot_SH3-like_sf"/>
</dbReference>
<proteinExistence type="inferred from homology"/>
<dbReference type="HAMAP" id="MF_00141">
    <property type="entry name" value="EF_P"/>
    <property type="match status" value="1"/>
</dbReference>
<dbReference type="Gene3D" id="2.40.50.140">
    <property type="entry name" value="Nucleic acid-binding proteins"/>
    <property type="match status" value="2"/>
</dbReference>
<comment type="caution">
    <text evidence="9">The sequence shown here is derived from an EMBL/GenBank/DDBJ whole genome shotgun (WGS) entry which is preliminary data.</text>
</comment>
<dbReference type="AlphaFoldDB" id="A0A5J4YSY8"/>
<evidence type="ECO:0000259" key="7">
    <source>
        <dbReference type="SMART" id="SM00841"/>
    </source>
</evidence>
<sequence>MIGFVGSGVAAGGATSSRCAWKAAVCRGRAVAAPRAPRRRASAAPVRMLSSNDIRPGMSIEMDGSVYKVISFLHVKPGKGAAFVRSKLKNLSYGGTVEKTFRAGESVNQAQLDKVVMQHTYKDGDVFCFMNMDTYEEERLTMDQIGEDTAKYIYEGLDCDVLSFGGTVLSVDIPKTMVLEVAETEPGVQGNTVQGGSKPATLITGAVVKVPLFIVVGEKIKVDTISNEPHLRPAFTPSRPLRSAPLITLRTFPRSSCRGRHRAVWQGIWRKSDLRVTSVALRTDVYLATLYAARYLQALNWRTFGTTSSIVISSAWNARRLAQNRAGRASLGQT</sequence>
<dbReference type="SMART" id="SM01185">
    <property type="entry name" value="EFP"/>
    <property type="match status" value="1"/>
</dbReference>
<feature type="domain" description="Translation elongation factor P/YeiP central" evidence="8">
    <location>
        <begin position="114"/>
        <end position="169"/>
    </location>
</feature>
<dbReference type="Pfam" id="PF09285">
    <property type="entry name" value="Elong-fact-P_C"/>
    <property type="match status" value="1"/>
</dbReference>
<gene>
    <name evidence="9" type="ORF">FVE85_4323</name>
</gene>
<dbReference type="Pfam" id="PF01132">
    <property type="entry name" value="EFP"/>
    <property type="match status" value="1"/>
</dbReference>
<evidence type="ECO:0000256" key="4">
    <source>
        <dbReference type="ARBA" id="ARBA00022490"/>
    </source>
</evidence>
<evidence type="ECO:0000313" key="9">
    <source>
        <dbReference type="EMBL" id="KAA8494348.1"/>
    </source>
</evidence>
<comment type="subcellular location">
    <subcellularLocation>
        <location evidence="1">Cytoplasm</location>
    </subcellularLocation>
</comment>
<dbReference type="GO" id="GO:0005829">
    <property type="term" value="C:cytosol"/>
    <property type="evidence" value="ECO:0007669"/>
    <property type="project" value="UniProtKB-ARBA"/>
</dbReference>
<dbReference type="Pfam" id="PF08207">
    <property type="entry name" value="EFP_N"/>
    <property type="match status" value="1"/>
</dbReference>
<dbReference type="GO" id="GO:0003746">
    <property type="term" value="F:translation elongation factor activity"/>
    <property type="evidence" value="ECO:0007669"/>
    <property type="project" value="UniProtKB-KW"/>
</dbReference>
<comment type="pathway">
    <text evidence="2">Protein biosynthesis; polypeptide chain elongation.</text>
</comment>
<dbReference type="InterPro" id="IPR014722">
    <property type="entry name" value="Rib_uL2_dom2"/>
</dbReference>
<dbReference type="SMART" id="SM00841">
    <property type="entry name" value="Elong-fact-P_C"/>
    <property type="match status" value="1"/>
</dbReference>
<dbReference type="OMA" id="FPGICCS"/>
<dbReference type="CDD" id="cd05794">
    <property type="entry name" value="S1_EF-P_repeat_2"/>
    <property type="match status" value="1"/>
</dbReference>
<dbReference type="Gene3D" id="2.30.30.30">
    <property type="match status" value="1"/>
</dbReference>
<evidence type="ECO:0000256" key="2">
    <source>
        <dbReference type="ARBA" id="ARBA00004815"/>
    </source>
</evidence>
<keyword evidence="10" id="KW-1185">Reference proteome</keyword>
<dbReference type="SUPFAM" id="SSF50249">
    <property type="entry name" value="Nucleic acid-binding proteins"/>
    <property type="match status" value="2"/>
</dbReference>
<protein>
    <submittedName>
        <fullName evidence="9">Elongation factor P</fullName>
    </submittedName>
</protein>
<keyword evidence="4" id="KW-0963">Cytoplasm</keyword>
<dbReference type="UniPathway" id="UPA00345"/>
<comment type="similarity">
    <text evidence="3">Belongs to the elongation factor P family.</text>
</comment>
<evidence type="ECO:0000256" key="3">
    <source>
        <dbReference type="ARBA" id="ARBA00009479"/>
    </source>
</evidence>
<accession>A0A5J4YSY8</accession>
<dbReference type="InterPro" id="IPR020599">
    <property type="entry name" value="Transl_elong_fac_P/YeiP"/>
</dbReference>
<dbReference type="InterPro" id="IPR013185">
    <property type="entry name" value="Transl_elong_KOW-like"/>
</dbReference>
<evidence type="ECO:0000259" key="8">
    <source>
        <dbReference type="SMART" id="SM01185"/>
    </source>
</evidence>
<feature type="domain" description="Elongation factor P C-terminal" evidence="7">
    <location>
        <begin position="177"/>
        <end position="232"/>
    </location>
</feature>
<organism evidence="9 10">
    <name type="scientific">Porphyridium purpureum</name>
    <name type="common">Red alga</name>
    <name type="synonym">Porphyridium cruentum</name>
    <dbReference type="NCBI Taxonomy" id="35688"/>
    <lineage>
        <taxon>Eukaryota</taxon>
        <taxon>Rhodophyta</taxon>
        <taxon>Bangiophyceae</taxon>
        <taxon>Porphyridiales</taxon>
        <taxon>Porphyridiaceae</taxon>
        <taxon>Porphyridium</taxon>
    </lineage>
</organism>
<dbReference type="NCBIfam" id="TIGR00038">
    <property type="entry name" value="efp"/>
    <property type="match status" value="1"/>
</dbReference>
<dbReference type="InterPro" id="IPR015365">
    <property type="entry name" value="Elong-fact-P_C"/>
</dbReference>
<dbReference type="SUPFAM" id="SSF50104">
    <property type="entry name" value="Translation proteins SH3-like domain"/>
    <property type="match status" value="1"/>
</dbReference>
<evidence type="ECO:0000256" key="1">
    <source>
        <dbReference type="ARBA" id="ARBA00004496"/>
    </source>
</evidence>
<name>A0A5J4YSY8_PORPP</name>
<evidence type="ECO:0000313" key="10">
    <source>
        <dbReference type="Proteomes" id="UP000324585"/>
    </source>
</evidence>
<evidence type="ECO:0000256" key="5">
    <source>
        <dbReference type="ARBA" id="ARBA00022768"/>
    </source>
</evidence>
<dbReference type="PROSITE" id="PS01275">
    <property type="entry name" value="EFP"/>
    <property type="match status" value="1"/>
</dbReference>
<dbReference type="InterPro" id="IPR012340">
    <property type="entry name" value="NA-bd_OB-fold"/>
</dbReference>
<keyword evidence="5 9" id="KW-0251">Elongation factor</keyword>
<reference evidence="10" key="1">
    <citation type="journal article" date="2019" name="Nat. Commun.">
        <title>Expansion of phycobilisome linker gene families in mesophilic red algae.</title>
        <authorList>
            <person name="Lee J."/>
            <person name="Kim D."/>
            <person name="Bhattacharya D."/>
            <person name="Yoon H.S."/>
        </authorList>
    </citation>
    <scope>NUCLEOTIDE SEQUENCE [LARGE SCALE GENOMIC DNA]</scope>
    <source>
        <strain evidence="10">CCMP 1328</strain>
    </source>
</reference>
<dbReference type="InterPro" id="IPR001059">
    <property type="entry name" value="Transl_elong_P/YeiP_cen"/>
</dbReference>
<dbReference type="OrthoDB" id="10259892at2759"/>
<dbReference type="Proteomes" id="UP000324585">
    <property type="component" value="Unassembled WGS sequence"/>
</dbReference>
<dbReference type="PANTHER" id="PTHR30053:SF12">
    <property type="entry name" value="ELONGATION FACTOR P (EF-P) FAMILY PROTEIN"/>
    <property type="match status" value="1"/>
</dbReference>
<dbReference type="GO" id="GO:0043043">
    <property type="term" value="P:peptide biosynthetic process"/>
    <property type="evidence" value="ECO:0007669"/>
    <property type="project" value="InterPro"/>
</dbReference>
<dbReference type="FunFam" id="2.40.50.140:FF:000004">
    <property type="entry name" value="Elongation factor P"/>
    <property type="match status" value="1"/>
</dbReference>